<evidence type="ECO:0000256" key="1">
    <source>
        <dbReference type="ARBA" id="ARBA00004141"/>
    </source>
</evidence>
<feature type="transmembrane region" description="Helical" evidence="5">
    <location>
        <begin position="25"/>
        <end position="44"/>
    </location>
</feature>
<sequence>MASHGLISRGEADFDLYPYTPSGPAGYAFLVLFAIGGFTHLIMLIPLRSWFFIPFVLGCVGEAAGYYGRAWSSSNIRNGSPYLIQLMLILAAAPLLAATIYMTLGRLIRALDATHHAVLNPRWTTKIYVVIDIGSFVCQIMGSAMQTSGDPDGVKQGNTIVIAGLGTQLVAFAFFILMAVVFHRRLNNEPTSTSLRTHVKWQRYMWALYSVSMLVVVRSIFRLAEFVEGPESKVYQTEAYLYIFDAALMFGVVATMAILHPGFLFRAVRKAEMLPIGDDDENGGYLLRGNGRK</sequence>
<dbReference type="GeneID" id="67010540"/>
<evidence type="ECO:0000313" key="6">
    <source>
        <dbReference type="EMBL" id="CAG5182889.1"/>
    </source>
</evidence>
<keyword evidence="4 5" id="KW-0472">Membrane</keyword>
<gene>
    <name evidence="6" type="ORF">ALTATR162_LOCUS10385</name>
</gene>
<dbReference type="EMBL" id="CAJRGZ010000027">
    <property type="protein sequence ID" value="CAG5182889.1"/>
    <property type="molecule type" value="Genomic_DNA"/>
</dbReference>
<organism evidence="6 7">
    <name type="scientific">Alternaria atra</name>
    <dbReference type="NCBI Taxonomy" id="119953"/>
    <lineage>
        <taxon>Eukaryota</taxon>
        <taxon>Fungi</taxon>
        <taxon>Dikarya</taxon>
        <taxon>Ascomycota</taxon>
        <taxon>Pezizomycotina</taxon>
        <taxon>Dothideomycetes</taxon>
        <taxon>Pleosporomycetidae</taxon>
        <taxon>Pleosporales</taxon>
        <taxon>Pleosporineae</taxon>
        <taxon>Pleosporaceae</taxon>
        <taxon>Alternaria</taxon>
        <taxon>Alternaria sect. Ulocladioides</taxon>
    </lineage>
</organism>
<evidence type="ECO:0000313" key="7">
    <source>
        <dbReference type="Proteomes" id="UP000676310"/>
    </source>
</evidence>
<evidence type="ECO:0000256" key="4">
    <source>
        <dbReference type="ARBA" id="ARBA00023136"/>
    </source>
</evidence>
<reference evidence="6" key="1">
    <citation type="submission" date="2021-05" db="EMBL/GenBank/DDBJ databases">
        <authorList>
            <person name="Stam R."/>
        </authorList>
    </citation>
    <scope>NUCLEOTIDE SEQUENCE</scope>
    <source>
        <strain evidence="6">CS162</strain>
    </source>
</reference>
<keyword evidence="2 5" id="KW-0812">Transmembrane</keyword>
<name>A0A8J2IM59_9PLEO</name>
<dbReference type="OrthoDB" id="3358017at2759"/>
<dbReference type="RefSeq" id="XP_043173956.1">
    <property type="nucleotide sequence ID" value="XM_043318021.1"/>
</dbReference>
<feature type="transmembrane region" description="Helical" evidence="5">
    <location>
        <begin position="51"/>
        <end position="70"/>
    </location>
</feature>
<evidence type="ECO:0000256" key="2">
    <source>
        <dbReference type="ARBA" id="ARBA00022692"/>
    </source>
</evidence>
<dbReference type="Pfam" id="PF04479">
    <property type="entry name" value="RTA1"/>
    <property type="match status" value="1"/>
</dbReference>
<feature type="transmembrane region" description="Helical" evidence="5">
    <location>
        <begin position="160"/>
        <end position="182"/>
    </location>
</feature>
<feature type="transmembrane region" description="Helical" evidence="5">
    <location>
        <begin position="241"/>
        <end position="265"/>
    </location>
</feature>
<dbReference type="AlphaFoldDB" id="A0A8J2IM59"/>
<dbReference type="PANTHER" id="PTHR31465">
    <property type="entry name" value="PROTEIN RTA1-RELATED"/>
    <property type="match status" value="1"/>
</dbReference>
<comment type="caution">
    <text evidence="6">The sequence shown here is derived from an EMBL/GenBank/DDBJ whole genome shotgun (WGS) entry which is preliminary data.</text>
</comment>
<keyword evidence="3 5" id="KW-1133">Transmembrane helix</keyword>
<comment type="subcellular location">
    <subcellularLocation>
        <location evidence="1">Membrane</location>
        <topology evidence="1">Multi-pass membrane protein</topology>
    </subcellularLocation>
</comment>
<evidence type="ECO:0000256" key="5">
    <source>
        <dbReference type="SAM" id="Phobius"/>
    </source>
</evidence>
<evidence type="ECO:0008006" key="8">
    <source>
        <dbReference type="Google" id="ProtNLM"/>
    </source>
</evidence>
<dbReference type="PANTHER" id="PTHR31465:SF17">
    <property type="entry name" value="DOMAIN PROTEIN, PUTATIVE (AFU_ORTHOLOGUE AFUA_5G09900)-RELATED"/>
    <property type="match status" value="1"/>
</dbReference>
<dbReference type="InterPro" id="IPR007568">
    <property type="entry name" value="RTA1"/>
</dbReference>
<dbReference type="Proteomes" id="UP000676310">
    <property type="component" value="Unassembled WGS sequence"/>
</dbReference>
<feature type="transmembrane region" description="Helical" evidence="5">
    <location>
        <begin position="82"/>
        <end position="104"/>
    </location>
</feature>
<accession>A0A8J2IM59</accession>
<dbReference type="GO" id="GO:0016020">
    <property type="term" value="C:membrane"/>
    <property type="evidence" value="ECO:0007669"/>
    <property type="project" value="UniProtKB-SubCell"/>
</dbReference>
<feature type="transmembrane region" description="Helical" evidence="5">
    <location>
        <begin position="125"/>
        <end position="145"/>
    </location>
</feature>
<keyword evidence="7" id="KW-1185">Reference proteome</keyword>
<feature type="transmembrane region" description="Helical" evidence="5">
    <location>
        <begin position="203"/>
        <end position="221"/>
    </location>
</feature>
<proteinExistence type="predicted"/>
<evidence type="ECO:0000256" key="3">
    <source>
        <dbReference type="ARBA" id="ARBA00022989"/>
    </source>
</evidence>
<protein>
    <recommendedName>
        <fullName evidence="8">RTA1-domain-containing protein</fullName>
    </recommendedName>
</protein>